<evidence type="ECO:0000256" key="1">
    <source>
        <dbReference type="SAM" id="SignalP"/>
    </source>
</evidence>
<feature type="chain" id="PRO_5016275167" evidence="1">
    <location>
        <begin position="29"/>
        <end position="376"/>
    </location>
</feature>
<sequence>MPFLQEGSLPRICHYGLLTLALLRPSSAGSSSSSSSSSSREPSNNGYAYGQGIPVTCLNRTIDSGEHITDPLGKLQYIPFPTCNETNLPLTLPYGTPSTITCTIASLPDDLYHLLEYYVHSDVPMTCRVPTGPLTQHHNPNPNTQPSDISVLDTDGPAYTPITFALQGTLQLSHLHIWTGMNLLVHTIGEQQHPKGPAGYVVAGTAYSVPEFDAGSLRKLDALRADGDEDVEGVVREAAREPWTAGHGTKVVRGEPLTFSFHVNWVDGARGIGWPDRTVAKEGGGWFSKVLFFVMAASVGALGALYWERVVGLGGRRRARDGILGVPSRGRGLSVGVGFGNGGRTNGYGGYSSSSPAPGGGGYGYGGYLYSWDWGV</sequence>
<dbReference type="AlphaFoldDB" id="A0A319DPP0"/>
<evidence type="ECO:0000313" key="2">
    <source>
        <dbReference type="EMBL" id="PYH93253.1"/>
    </source>
</evidence>
<dbReference type="OrthoDB" id="18530at2759"/>
<keyword evidence="3" id="KW-1185">Reference proteome</keyword>
<dbReference type="PANTHER" id="PTHR40368:SF1">
    <property type="entry name" value="YALI0F14399P"/>
    <property type="match status" value="1"/>
</dbReference>
<evidence type="ECO:0000313" key="3">
    <source>
        <dbReference type="Proteomes" id="UP000247810"/>
    </source>
</evidence>
<dbReference type="STRING" id="1448320.A0A319DPP0"/>
<reference evidence="2 3" key="1">
    <citation type="submission" date="2018-02" db="EMBL/GenBank/DDBJ databases">
        <title>The genomes of Aspergillus section Nigri reveals drivers in fungal speciation.</title>
        <authorList>
            <consortium name="DOE Joint Genome Institute"/>
            <person name="Vesth T.C."/>
            <person name="Nybo J."/>
            <person name="Theobald S."/>
            <person name="Brandl J."/>
            <person name="Frisvad J.C."/>
            <person name="Nielsen K.F."/>
            <person name="Lyhne E.K."/>
            <person name="Kogle M.E."/>
            <person name="Kuo A."/>
            <person name="Riley R."/>
            <person name="Clum A."/>
            <person name="Nolan M."/>
            <person name="Lipzen A."/>
            <person name="Salamov A."/>
            <person name="Henrissat B."/>
            <person name="Wiebenga A."/>
            <person name="De vries R.P."/>
            <person name="Grigoriev I.V."/>
            <person name="Mortensen U.H."/>
            <person name="Andersen M.R."/>
            <person name="Baker S.E."/>
        </authorList>
    </citation>
    <scope>NUCLEOTIDE SEQUENCE [LARGE SCALE GENOMIC DNA]</scope>
    <source>
        <strain evidence="2 3">CBS 707.79</strain>
    </source>
</reference>
<dbReference type="VEuPathDB" id="FungiDB:BO71DRAFT_441909"/>
<protein>
    <submittedName>
        <fullName evidence="2">Uncharacterized protein</fullName>
    </submittedName>
</protein>
<feature type="signal peptide" evidence="1">
    <location>
        <begin position="1"/>
        <end position="28"/>
    </location>
</feature>
<gene>
    <name evidence="2" type="ORF">BO71DRAFT_441909</name>
</gene>
<keyword evidence="1" id="KW-0732">Signal</keyword>
<name>A0A319DPP0_9EURO</name>
<proteinExistence type="predicted"/>
<dbReference type="EMBL" id="KZ825897">
    <property type="protein sequence ID" value="PYH93253.1"/>
    <property type="molecule type" value="Genomic_DNA"/>
</dbReference>
<accession>A0A319DPP0</accession>
<organism evidence="2 3">
    <name type="scientific">Aspergillus ellipticus CBS 707.79</name>
    <dbReference type="NCBI Taxonomy" id="1448320"/>
    <lineage>
        <taxon>Eukaryota</taxon>
        <taxon>Fungi</taxon>
        <taxon>Dikarya</taxon>
        <taxon>Ascomycota</taxon>
        <taxon>Pezizomycotina</taxon>
        <taxon>Eurotiomycetes</taxon>
        <taxon>Eurotiomycetidae</taxon>
        <taxon>Eurotiales</taxon>
        <taxon>Aspergillaceae</taxon>
        <taxon>Aspergillus</taxon>
        <taxon>Aspergillus subgen. Circumdati</taxon>
    </lineage>
</organism>
<dbReference type="Proteomes" id="UP000247810">
    <property type="component" value="Unassembled WGS sequence"/>
</dbReference>
<dbReference type="PANTHER" id="PTHR40368">
    <property type="entry name" value="YALI0F14399P"/>
    <property type="match status" value="1"/>
</dbReference>